<feature type="chain" id="PRO_5021876437" evidence="2">
    <location>
        <begin position="23"/>
        <end position="561"/>
    </location>
</feature>
<dbReference type="InterPro" id="IPR036249">
    <property type="entry name" value="Thioredoxin-like_sf"/>
</dbReference>
<protein>
    <submittedName>
        <fullName evidence="4">Thiol-disulfide oxidoreductase ResA</fullName>
    </submittedName>
</protein>
<dbReference type="CDD" id="cd02966">
    <property type="entry name" value="TlpA_like_family"/>
    <property type="match status" value="1"/>
</dbReference>
<dbReference type="InterPro" id="IPR013766">
    <property type="entry name" value="Thioredoxin_domain"/>
</dbReference>
<gene>
    <name evidence="4" type="primary">resA_2</name>
    <name evidence="4" type="ORF">Pla133_33890</name>
</gene>
<feature type="region of interest" description="Disordered" evidence="1">
    <location>
        <begin position="200"/>
        <end position="219"/>
    </location>
</feature>
<evidence type="ECO:0000259" key="3">
    <source>
        <dbReference type="PROSITE" id="PS51352"/>
    </source>
</evidence>
<dbReference type="RefSeq" id="WP_145067184.1">
    <property type="nucleotide sequence ID" value="NZ_CP036287.1"/>
</dbReference>
<sequence precursor="true">MRATSRIACLLALPLLAWTVSAQLVSARPGASVGAVQESVSEGAPAPDGEAQRPDALEIYSAVYKFRLAHAQWELGGRRGRHPAREAYPIFDDLVQRGWSWGRLWLLENLDLAGLAPSDERRRRRSLVEVLLTPTADGARPIPDASAEAALLALAEHPRDFERAEAEPWVRRTLSTYPSGRIQAAGQVALGALLDVYPDPPAGAATNGERPAQSGPDPAEQLWRGVIAGHPETAAAPLAADLLLVNVERRYRAAADAWVVRWLDAQSGADPGPHPATETWAQVESLAAAGSGRALWWMAREVRHLNLDEEELAQRRIELLDRLIEEHTDAPWLAEAVQFSEVIVSDLGLEAVERLGRGLLEGSRDPHVRAWVLHGMATIAASDDQDPESVERAIALLERLQAEYPEDRLAEAAGSWLFALRHLRPGQIPPPREALDGDGQPIRLTDLRGEVALLVFWGWWSPVAAFELARVGELAERFDQRPFTVVGINSDDDPAAARTRFDEAGYDWRNVWEGRRSGPWTQSWHVRSFPTYFLLDADGRIVAVEQDLDAIIPRLESALEG</sequence>
<dbReference type="InterPro" id="IPR013740">
    <property type="entry name" value="Redoxin"/>
</dbReference>
<dbReference type="AlphaFoldDB" id="A0A518BMX4"/>
<feature type="signal peptide" evidence="2">
    <location>
        <begin position="1"/>
        <end position="22"/>
    </location>
</feature>
<dbReference type="PROSITE" id="PS51352">
    <property type="entry name" value="THIOREDOXIN_2"/>
    <property type="match status" value="1"/>
</dbReference>
<feature type="domain" description="Thioredoxin" evidence="3">
    <location>
        <begin position="423"/>
        <end position="561"/>
    </location>
</feature>
<dbReference type="EMBL" id="CP036287">
    <property type="protein sequence ID" value="QDU68293.1"/>
    <property type="molecule type" value="Genomic_DNA"/>
</dbReference>
<proteinExistence type="predicted"/>
<dbReference type="PANTHER" id="PTHR42852:SF13">
    <property type="entry name" value="PROTEIN DIPZ"/>
    <property type="match status" value="1"/>
</dbReference>
<evidence type="ECO:0000256" key="1">
    <source>
        <dbReference type="SAM" id="MobiDB-lite"/>
    </source>
</evidence>
<keyword evidence="5" id="KW-1185">Reference proteome</keyword>
<organism evidence="4 5">
    <name type="scientific">Engelhardtia mirabilis</name>
    <dbReference type="NCBI Taxonomy" id="2528011"/>
    <lineage>
        <taxon>Bacteria</taxon>
        <taxon>Pseudomonadati</taxon>
        <taxon>Planctomycetota</taxon>
        <taxon>Planctomycetia</taxon>
        <taxon>Planctomycetia incertae sedis</taxon>
        <taxon>Engelhardtia</taxon>
    </lineage>
</organism>
<dbReference type="Pfam" id="PF08534">
    <property type="entry name" value="Redoxin"/>
    <property type="match status" value="1"/>
</dbReference>
<dbReference type="SUPFAM" id="SSF52833">
    <property type="entry name" value="Thioredoxin-like"/>
    <property type="match status" value="1"/>
</dbReference>
<dbReference type="PANTHER" id="PTHR42852">
    <property type="entry name" value="THIOL:DISULFIDE INTERCHANGE PROTEIN DSBE"/>
    <property type="match status" value="1"/>
</dbReference>
<dbReference type="Proteomes" id="UP000316921">
    <property type="component" value="Chromosome"/>
</dbReference>
<evidence type="ECO:0000313" key="4">
    <source>
        <dbReference type="EMBL" id="QDU68293.1"/>
    </source>
</evidence>
<dbReference type="GO" id="GO:0016491">
    <property type="term" value="F:oxidoreductase activity"/>
    <property type="evidence" value="ECO:0007669"/>
    <property type="project" value="InterPro"/>
</dbReference>
<dbReference type="KEGG" id="pbap:Pla133_33890"/>
<name>A0A518BMX4_9BACT</name>
<dbReference type="InterPro" id="IPR050553">
    <property type="entry name" value="Thioredoxin_ResA/DsbE_sf"/>
</dbReference>
<accession>A0A518BMX4</accession>
<evidence type="ECO:0000313" key="5">
    <source>
        <dbReference type="Proteomes" id="UP000316921"/>
    </source>
</evidence>
<reference evidence="4 5" key="1">
    <citation type="submission" date="2019-02" db="EMBL/GenBank/DDBJ databases">
        <title>Deep-cultivation of Planctomycetes and their phenomic and genomic characterization uncovers novel biology.</title>
        <authorList>
            <person name="Wiegand S."/>
            <person name="Jogler M."/>
            <person name="Boedeker C."/>
            <person name="Pinto D."/>
            <person name="Vollmers J."/>
            <person name="Rivas-Marin E."/>
            <person name="Kohn T."/>
            <person name="Peeters S.H."/>
            <person name="Heuer A."/>
            <person name="Rast P."/>
            <person name="Oberbeckmann S."/>
            <person name="Bunk B."/>
            <person name="Jeske O."/>
            <person name="Meyerdierks A."/>
            <person name="Storesund J.E."/>
            <person name="Kallscheuer N."/>
            <person name="Luecker S."/>
            <person name="Lage O.M."/>
            <person name="Pohl T."/>
            <person name="Merkel B.J."/>
            <person name="Hornburger P."/>
            <person name="Mueller R.-W."/>
            <person name="Bruemmer F."/>
            <person name="Labrenz M."/>
            <person name="Spormann A.M."/>
            <person name="Op den Camp H."/>
            <person name="Overmann J."/>
            <person name="Amann R."/>
            <person name="Jetten M.S.M."/>
            <person name="Mascher T."/>
            <person name="Medema M.H."/>
            <person name="Devos D.P."/>
            <person name="Kaster A.-K."/>
            <person name="Ovreas L."/>
            <person name="Rohde M."/>
            <person name="Galperin M.Y."/>
            <person name="Jogler C."/>
        </authorList>
    </citation>
    <scope>NUCLEOTIDE SEQUENCE [LARGE SCALE GENOMIC DNA]</scope>
    <source>
        <strain evidence="4 5">Pla133</strain>
    </source>
</reference>
<evidence type="ECO:0000256" key="2">
    <source>
        <dbReference type="SAM" id="SignalP"/>
    </source>
</evidence>
<keyword evidence="2" id="KW-0732">Signal</keyword>
<dbReference type="Gene3D" id="3.40.30.10">
    <property type="entry name" value="Glutaredoxin"/>
    <property type="match status" value="1"/>
</dbReference>